<dbReference type="InterPro" id="IPR050263">
    <property type="entry name" value="Bact_Fimbrial_Adh_Pro"/>
</dbReference>
<evidence type="ECO:0000256" key="2">
    <source>
        <dbReference type="ARBA" id="ARBA00006671"/>
    </source>
</evidence>
<dbReference type="EMBL" id="RFLY01000012">
    <property type="protein sequence ID" value="RMH90931.1"/>
    <property type="molecule type" value="Genomic_DNA"/>
</dbReference>
<keyword evidence="4" id="KW-0281">Fimbrium</keyword>
<feature type="signal peptide" evidence="5">
    <location>
        <begin position="1"/>
        <end position="21"/>
    </location>
</feature>
<gene>
    <name evidence="6" type="ORF">EBB59_09145</name>
</gene>
<dbReference type="InterPro" id="IPR039458">
    <property type="entry name" value="FimA-like"/>
</dbReference>
<evidence type="ECO:0000256" key="3">
    <source>
        <dbReference type="ARBA" id="ARBA00022729"/>
    </source>
</evidence>
<dbReference type="GO" id="GO:0043709">
    <property type="term" value="P:cell adhesion involved in single-species biofilm formation"/>
    <property type="evidence" value="ECO:0007669"/>
    <property type="project" value="TreeGrafter"/>
</dbReference>
<evidence type="ECO:0000256" key="1">
    <source>
        <dbReference type="ARBA" id="ARBA00004561"/>
    </source>
</evidence>
<dbReference type="PANTHER" id="PTHR33420:SF3">
    <property type="entry name" value="FIMBRIAL SUBUNIT ELFA"/>
    <property type="match status" value="1"/>
</dbReference>
<dbReference type="Pfam" id="PF16970">
    <property type="entry name" value="FimA"/>
    <property type="match status" value="1"/>
</dbReference>
<proteinExistence type="inferred from homology"/>
<organism evidence="6 7">
    <name type="scientific">Solilutibacter pythonis</name>
    <dbReference type="NCBI Taxonomy" id="2483112"/>
    <lineage>
        <taxon>Bacteria</taxon>
        <taxon>Pseudomonadati</taxon>
        <taxon>Pseudomonadota</taxon>
        <taxon>Gammaproteobacteria</taxon>
        <taxon>Lysobacterales</taxon>
        <taxon>Lysobacteraceae</taxon>
        <taxon>Solilutibacter</taxon>
    </lineage>
</organism>
<dbReference type="GO" id="GO:0009289">
    <property type="term" value="C:pilus"/>
    <property type="evidence" value="ECO:0007669"/>
    <property type="project" value="UniProtKB-SubCell"/>
</dbReference>
<dbReference type="InterPro" id="IPR008966">
    <property type="entry name" value="Adhesion_dom_sf"/>
</dbReference>
<dbReference type="Gene3D" id="2.60.40.1090">
    <property type="entry name" value="Fimbrial-type adhesion domain"/>
    <property type="match status" value="1"/>
</dbReference>
<sequence>MRQKNLLAALLLATVPVAASAADGTITFTGKITDKTCTISTASKNLAVALPTVSKTTLNAAGKTAGRTPFSLKLTGCTASSSVAAYFEPGDGVDITTGRLKNQATSSAASNVQIQLLGANSMPLLVKAAGADGVQGNSQWVVVDSSNNATLDYYAEYYATNSTTAGEVKGSVAYTITYK</sequence>
<feature type="chain" id="PRO_5018107702" evidence="5">
    <location>
        <begin position="22"/>
        <end position="179"/>
    </location>
</feature>
<dbReference type="AlphaFoldDB" id="A0A3M2HMI9"/>
<keyword evidence="3 5" id="KW-0732">Signal</keyword>
<dbReference type="SUPFAM" id="SSF49401">
    <property type="entry name" value="Bacterial adhesins"/>
    <property type="match status" value="1"/>
</dbReference>
<protein>
    <submittedName>
        <fullName evidence="6">Type 1 fimbrial protein</fullName>
    </submittedName>
</protein>
<comment type="subcellular location">
    <subcellularLocation>
        <location evidence="1">Fimbrium</location>
    </subcellularLocation>
</comment>
<comment type="caution">
    <text evidence="6">The sequence shown here is derived from an EMBL/GenBank/DDBJ whole genome shotgun (WGS) entry which is preliminary data.</text>
</comment>
<dbReference type="PANTHER" id="PTHR33420">
    <property type="entry name" value="FIMBRIAL SUBUNIT ELFA-RELATED"/>
    <property type="match status" value="1"/>
</dbReference>
<comment type="similarity">
    <text evidence="2">Belongs to the fimbrial protein family.</text>
</comment>
<accession>A0A3M2HMI9</accession>
<dbReference type="InterPro" id="IPR036937">
    <property type="entry name" value="Adhesion_dom_fimbrial_sf"/>
</dbReference>
<dbReference type="RefSeq" id="WP_122101855.1">
    <property type="nucleotide sequence ID" value="NZ_RFLY01000012.1"/>
</dbReference>
<reference evidence="6 7" key="1">
    <citation type="submission" date="2018-10" db="EMBL/GenBank/DDBJ databases">
        <title>Proposal of Lysobacter pythonis sp. nov. isolated from royal pythons (Python regius).</title>
        <authorList>
            <person name="Hans-Juergen B."/>
            <person name="Huptas C."/>
            <person name="Sandra B."/>
            <person name="Igor L."/>
            <person name="Joachim S."/>
            <person name="Siegfried S."/>
            <person name="Mareike W."/>
            <person name="Peter K."/>
        </authorList>
    </citation>
    <scope>NUCLEOTIDE SEQUENCE [LARGE SCALE GENOMIC DNA]</scope>
    <source>
        <strain evidence="6 7">4284/11</strain>
    </source>
</reference>
<evidence type="ECO:0000256" key="5">
    <source>
        <dbReference type="SAM" id="SignalP"/>
    </source>
</evidence>
<dbReference type="Proteomes" id="UP000275012">
    <property type="component" value="Unassembled WGS sequence"/>
</dbReference>
<evidence type="ECO:0000256" key="4">
    <source>
        <dbReference type="ARBA" id="ARBA00023263"/>
    </source>
</evidence>
<keyword evidence="7" id="KW-1185">Reference proteome</keyword>
<evidence type="ECO:0000313" key="7">
    <source>
        <dbReference type="Proteomes" id="UP000275012"/>
    </source>
</evidence>
<evidence type="ECO:0000313" key="6">
    <source>
        <dbReference type="EMBL" id="RMH90931.1"/>
    </source>
</evidence>
<name>A0A3M2HMI9_9GAMM</name>
<dbReference type="OrthoDB" id="6494728at2"/>